<evidence type="ECO:0008006" key="3">
    <source>
        <dbReference type="Google" id="ProtNLM"/>
    </source>
</evidence>
<dbReference type="Proteomes" id="UP000028007">
    <property type="component" value="Unassembled WGS sequence"/>
</dbReference>
<reference evidence="1 2" key="1">
    <citation type="journal article" date="1992" name="Int. J. Syst. Bacteriol.">
        <title>Sphingobacterium antarcticus sp. nov. a Psychrotrophic Bacterium from the Soils of Schirmacher Oasis, Antarctica.</title>
        <authorList>
            <person name="Shivaji S."/>
            <person name="Ray M.K."/>
            <person name="Rao N.S."/>
            <person name="Saiserr L."/>
            <person name="Jagannadham M.V."/>
            <person name="Kumar G.S."/>
            <person name="Reddy G."/>
            <person name="Bhargava P.M."/>
        </authorList>
    </citation>
    <scope>NUCLEOTIDE SEQUENCE [LARGE SCALE GENOMIC DNA]</scope>
    <source>
        <strain evidence="1 2">4BY</strain>
    </source>
</reference>
<gene>
    <name evidence="1" type="ORF">N180_02725</name>
</gene>
<dbReference type="InterPro" id="IPR013783">
    <property type="entry name" value="Ig-like_fold"/>
</dbReference>
<proteinExistence type="predicted"/>
<dbReference type="InterPro" id="IPR036116">
    <property type="entry name" value="FN3_sf"/>
</dbReference>
<dbReference type="EMBL" id="JNFF01000019">
    <property type="protein sequence ID" value="KEQ31179.1"/>
    <property type="molecule type" value="Genomic_DNA"/>
</dbReference>
<keyword evidence="2" id="KW-1185">Reference proteome</keyword>
<evidence type="ECO:0000313" key="2">
    <source>
        <dbReference type="Proteomes" id="UP000028007"/>
    </source>
</evidence>
<organism evidence="1 2">
    <name type="scientific">Pedobacter antarcticus 4BY</name>
    <dbReference type="NCBI Taxonomy" id="1358423"/>
    <lineage>
        <taxon>Bacteria</taxon>
        <taxon>Pseudomonadati</taxon>
        <taxon>Bacteroidota</taxon>
        <taxon>Sphingobacteriia</taxon>
        <taxon>Sphingobacteriales</taxon>
        <taxon>Sphingobacteriaceae</taxon>
        <taxon>Pedobacter</taxon>
    </lineage>
</organism>
<evidence type="ECO:0000313" key="1">
    <source>
        <dbReference type="EMBL" id="KEQ31179.1"/>
    </source>
</evidence>
<dbReference type="AlphaFoldDB" id="A0A081PKF6"/>
<dbReference type="SUPFAM" id="SSF49265">
    <property type="entry name" value="Fibronectin type III"/>
    <property type="match status" value="1"/>
</dbReference>
<name>A0A081PKF6_9SPHI</name>
<dbReference type="eggNOG" id="ENOG5033QIZ">
    <property type="taxonomic scope" value="Bacteria"/>
</dbReference>
<dbReference type="Gene3D" id="2.60.40.10">
    <property type="entry name" value="Immunoglobulins"/>
    <property type="match status" value="1"/>
</dbReference>
<accession>A0A081PKF6</accession>
<sequence>MALNLGPDKQTGQQHTAQEYNAFKAAILGLDESMQLFILELLKKASLLNGKIPLTELPDVVIVGMTGSGTAEDPYIIPEQGSGGQVSAEAYLKALPGYVEGEQKILYSAPFSWGPIPAGDQDELAKPTLTMGTPTVNGVPMNWTQVVDATSYTVQRALSDVFADAVVIYSGNGKSFVDIGLSAKTKYNYRVRATATGFKSSQWDSKTITTPEQGNITPPAPTLPVTNDSADTFDFTFATGYAAVADYEFTLDGGSAYVQLTAKPLVIGDVSKPVGQVGVRVKAATGRDYSATLFNTVAFLPVPITPPAPTAGIVNNDNDTFDFTFALGYNNIGDYEYSLNGGATILPLSVKPIIVGDLALAAGQVRVRVKAAIGRNASAWLMNLTAFTIAPPATVPLTKWVSVLNGTLTDNNISFTSSPGYGQGLSKYYIPAGSIGFVQFTADVALNGAIVLDPGNTQPNNQALIRMDYSNERFKVFLGPDDQFVNPRPAAGPNLRGRLRCDGVSLYAECSTDAGSTWVIMKQMEQPIMDLYVKAFVDVNTTAPVKNIRGMNLTETA</sequence>
<protein>
    <recommendedName>
        <fullName evidence="3">Fibronectin type-III domain-containing protein</fullName>
    </recommendedName>
</protein>
<dbReference type="RefSeq" id="WP_037438272.1">
    <property type="nucleotide sequence ID" value="NZ_JNFF01000019.1"/>
</dbReference>
<comment type="caution">
    <text evidence="1">The sequence shown here is derived from an EMBL/GenBank/DDBJ whole genome shotgun (WGS) entry which is preliminary data.</text>
</comment>
<dbReference type="OrthoDB" id="976933at2"/>